<dbReference type="AlphaFoldDB" id="A0A1A0MRQ4"/>
<dbReference type="Proteomes" id="UP000093962">
    <property type="component" value="Unassembled WGS sequence"/>
</dbReference>
<dbReference type="RefSeq" id="WP_061010601.1">
    <property type="nucleotide sequence ID" value="NZ_JAPMJT010000002.1"/>
</dbReference>
<dbReference type="InterPro" id="IPR016181">
    <property type="entry name" value="Acyl_CoA_acyltransferase"/>
</dbReference>
<gene>
    <name evidence="2" type="ORF">A5642_01790</name>
</gene>
<dbReference type="GO" id="GO:0016740">
    <property type="term" value="F:transferase activity"/>
    <property type="evidence" value="ECO:0007669"/>
    <property type="project" value="UniProtKB-KW"/>
</dbReference>
<dbReference type="Gene3D" id="3.40.630.30">
    <property type="match status" value="1"/>
</dbReference>
<sequence length="103" mass="10918">MATVSTTDKTGAPTTVTAEDGRFTIAVEGKTVGLIDYIDRDGRRIFPHTEVQPEYGGRGLATILVAEALDATRAAGLRIVPACSMVSGYIDKHPEYAPLVDPA</sequence>
<evidence type="ECO:0000313" key="2">
    <source>
        <dbReference type="EMBL" id="OBA88174.1"/>
    </source>
</evidence>
<name>A0A1A0MRQ4_MYCMU</name>
<dbReference type="CDD" id="cd04301">
    <property type="entry name" value="NAT_SF"/>
    <property type="match status" value="1"/>
</dbReference>
<evidence type="ECO:0000313" key="3">
    <source>
        <dbReference type="Proteomes" id="UP000093962"/>
    </source>
</evidence>
<keyword evidence="2" id="KW-0808">Transferase</keyword>
<dbReference type="InterPro" id="IPR031165">
    <property type="entry name" value="GNAT_YJDJ"/>
</dbReference>
<dbReference type="EMBL" id="LZSF01000113">
    <property type="protein sequence ID" value="OBA88174.1"/>
    <property type="molecule type" value="Genomic_DNA"/>
</dbReference>
<dbReference type="PANTHER" id="PTHR31435">
    <property type="entry name" value="PROTEIN NATD1"/>
    <property type="match status" value="1"/>
</dbReference>
<dbReference type="InterPro" id="IPR045057">
    <property type="entry name" value="Gcn5-rel_NAT"/>
</dbReference>
<dbReference type="SUPFAM" id="SSF55729">
    <property type="entry name" value="Acyl-CoA N-acyltransferases (Nat)"/>
    <property type="match status" value="1"/>
</dbReference>
<protein>
    <submittedName>
        <fullName evidence="2">Acetyltransferase</fullName>
    </submittedName>
</protein>
<organism evidence="2 3">
    <name type="scientific">Mycolicibacterium mucogenicum</name>
    <name type="common">Mycobacterium mucogenicum</name>
    <dbReference type="NCBI Taxonomy" id="56689"/>
    <lineage>
        <taxon>Bacteria</taxon>
        <taxon>Bacillati</taxon>
        <taxon>Actinomycetota</taxon>
        <taxon>Actinomycetes</taxon>
        <taxon>Mycobacteriales</taxon>
        <taxon>Mycobacteriaceae</taxon>
        <taxon>Mycolicibacterium</taxon>
    </lineage>
</organism>
<dbReference type="OrthoDB" id="5405911at2"/>
<reference evidence="2 3" key="1">
    <citation type="submission" date="2016-06" db="EMBL/GenBank/DDBJ databases">
        <authorList>
            <person name="Kjaerup R.B."/>
            <person name="Dalgaard T.S."/>
            <person name="Juul-Madsen H.R."/>
        </authorList>
    </citation>
    <scope>NUCLEOTIDE SEQUENCE [LARGE SCALE GENOMIC DNA]</scope>
    <source>
        <strain evidence="2 3">1199456.5</strain>
    </source>
</reference>
<dbReference type="Pfam" id="PF14542">
    <property type="entry name" value="Acetyltransf_CG"/>
    <property type="match status" value="1"/>
</dbReference>
<accession>A0A1A0MRQ4</accession>
<evidence type="ECO:0000259" key="1">
    <source>
        <dbReference type="PROSITE" id="PS51729"/>
    </source>
</evidence>
<dbReference type="PROSITE" id="PS51729">
    <property type="entry name" value="GNAT_YJDJ"/>
    <property type="match status" value="1"/>
</dbReference>
<dbReference type="PANTHER" id="PTHR31435:SF10">
    <property type="entry name" value="BSR4717 PROTEIN"/>
    <property type="match status" value="1"/>
</dbReference>
<feature type="domain" description="N-acetyltransferase" evidence="1">
    <location>
        <begin position="15"/>
        <end position="101"/>
    </location>
</feature>
<proteinExistence type="predicted"/>
<comment type="caution">
    <text evidence="2">The sequence shown here is derived from an EMBL/GenBank/DDBJ whole genome shotgun (WGS) entry which is preliminary data.</text>
</comment>